<sequence length="66" mass="7597">MARAGIPPSYLYQRVIQPDEPEQQENSGKRDEEENGIFEHDSPSDDGDISSLEREADFQLRRGSRF</sequence>
<name>A0A3M6V3R5_POCDA</name>
<comment type="caution">
    <text evidence="2">The sequence shown here is derived from an EMBL/GenBank/DDBJ whole genome shotgun (WGS) entry which is preliminary data.</text>
</comment>
<organism evidence="2 3">
    <name type="scientific">Pocillopora damicornis</name>
    <name type="common">Cauliflower coral</name>
    <name type="synonym">Millepora damicornis</name>
    <dbReference type="NCBI Taxonomy" id="46731"/>
    <lineage>
        <taxon>Eukaryota</taxon>
        <taxon>Metazoa</taxon>
        <taxon>Cnidaria</taxon>
        <taxon>Anthozoa</taxon>
        <taxon>Hexacorallia</taxon>
        <taxon>Scleractinia</taxon>
        <taxon>Astrocoeniina</taxon>
        <taxon>Pocilloporidae</taxon>
        <taxon>Pocillopora</taxon>
    </lineage>
</organism>
<dbReference type="EMBL" id="RCHS01000147">
    <property type="protein sequence ID" value="RMX60459.1"/>
    <property type="molecule type" value="Genomic_DNA"/>
</dbReference>
<evidence type="ECO:0000313" key="2">
    <source>
        <dbReference type="EMBL" id="RMX60459.1"/>
    </source>
</evidence>
<protein>
    <submittedName>
        <fullName evidence="2">Uncharacterized protein</fullName>
    </submittedName>
</protein>
<feature type="region of interest" description="Disordered" evidence="1">
    <location>
        <begin position="1"/>
        <end position="66"/>
    </location>
</feature>
<evidence type="ECO:0000256" key="1">
    <source>
        <dbReference type="SAM" id="MobiDB-lite"/>
    </source>
</evidence>
<gene>
    <name evidence="2" type="ORF">pdam_00021538</name>
</gene>
<feature type="compositionally biased region" description="Basic and acidic residues" evidence="1">
    <location>
        <begin position="27"/>
        <end position="43"/>
    </location>
</feature>
<feature type="compositionally biased region" description="Basic and acidic residues" evidence="1">
    <location>
        <begin position="51"/>
        <end position="60"/>
    </location>
</feature>
<accession>A0A3M6V3R5</accession>
<keyword evidence="3" id="KW-1185">Reference proteome</keyword>
<reference evidence="2 3" key="1">
    <citation type="journal article" date="2018" name="Sci. Rep.">
        <title>Comparative analysis of the Pocillopora damicornis genome highlights role of immune system in coral evolution.</title>
        <authorList>
            <person name="Cunning R."/>
            <person name="Bay R.A."/>
            <person name="Gillette P."/>
            <person name="Baker A.C."/>
            <person name="Traylor-Knowles N."/>
        </authorList>
    </citation>
    <scope>NUCLEOTIDE SEQUENCE [LARGE SCALE GENOMIC DNA]</scope>
    <source>
        <strain evidence="2">RSMAS</strain>
        <tissue evidence="2">Whole animal</tissue>
    </source>
</reference>
<evidence type="ECO:0000313" key="3">
    <source>
        <dbReference type="Proteomes" id="UP000275408"/>
    </source>
</evidence>
<proteinExistence type="predicted"/>
<dbReference type="Proteomes" id="UP000275408">
    <property type="component" value="Unassembled WGS sequence"/>
</dbReference>
<dbReference type="AlphaFoldDB" id="A0A3M6V3R5"/>